<accession>A0ABT4AE09</accession>
<feature type="domain" description="Peptidase C14 caspase" evidence="1">
    <location>
        <begin position="27"/>
        <end position="252"/>
    </location>
</feature>
<evidence type="ECO:0000259" key="1">
    <source>
        <dbReference type="Pfam" id="PF00656"/>
    </source>
</evidence>
<dbReference type="SUPFAM" id="SSF52129">
    <property type="entry name" value="Caspase-like"/>
    <property type="match status" value="1"/>
</dbReference>
<organism evidence="2 3">
    <name type="scientific">Archangium lansingense</name>
    <dbReference type="NCBI Taxonomy" id="2995310"/>
    <lineage>
        <taxon>Bacteria</taxon>
        <taxon>Pseudomonadati</taxon>
        <taxon>Myxococcota</taxon>
        <taxon>Myxococcia</taxon>
        <taxon>Myxococcales</taxon>
        <taxon>Cystobacterineae</taxon>
        <taxon>Archangiaceae</taxon>
        <taxon>Archangium</taxon>
    </lineage>
</organism>
<dbReference type="InterPro" id="IPR011600">
    <property type="entry name" value="Pept_C14_caspase"/>
</dbReference>
<keyword evidence="3" id="KW-1185">Reference proteome</keyword>
<evidence type="ECO:0000313" key="3">
    <source>
        <dbReference type="Proteomes" id="UP001207654"/>
    </source>
</evidence>
<dbReference type="InterPro" id="IPR029030">
    <property type="entry name" value="Caspase-like_dom_sf"/>
</dbReference>
<dbReference type="SUPFAM" id="SSF56925">
    <property type="entry name" value="OMPA-like"/>
    <property type="match status" value="1"/>
</dbReference>
<evidence type="ECO:0000313" key="2">
    <source>
        <dbReference type="EMBL" id="MCY1079913.1"/>
    </source>
</evidence>
<dbReference type="EMBL" id="JAPNKA010000001">
    <property type="protein sequence ID" value="MCY1079913.1"/>
    <property type="molecule type" value="Genomic_DNA"/>
</dbReference>
<dbReference type="InterPro" id="IPR011250">
    <property type="entry name" value="OMP/PagP_B-barrel"/>
</dbReference>
<dbReference type="Pfam" id="PF00656">
    <property type="entry name" value="Peptidase_C14"/>
    <property type="match status" value="1"/>
</dbReference>
<protein>
    <submittedName>
        <fullName evidence="2">Caspase family protein</fullName>
    </submittedName>
</protein>
<dbReference type="Proteomes" id="UP001207654">
    <property type="component" value="Unassembled WGS sequence"/>
</dbReference>
<name>A0ABT4AE09_9BACT</name>
<proteinExistence type="predicted"/>
<dbReference type="RefSeq" id="WP_267538602.1">
    <property type="nucleotide sequence ID" value="NZ_JAPNKA010000001.1"/>
</dbReference>
<sequence length="534" mass="58395">MSPLSGRGLVLVLALVLATTVQAQPLRRFALVAGNDEGGADTRPLRFARDDARRMHGLLTRLGGVEPSDARLLLDEDSRSFLQALAGLESGARAAKARGERTALIVYYSGHAKDGALRLGESTLDLEALKRRLLAASADIRIAILDSCRSGALTRTKGARRAPAFEIDSGATREARGLVILTSSSADEDSQESDLLGGSYFTHHLGSGLMGDADRSGDGQVTLFEAYSHAYARTVADTADSSAGAQHPTFSYDLAGNGDLVLTDLRGRDEGLLVPRTAPAGAYYFVNPAGLVVAELDKAVDAERRLALAPGRYTVKRRLADRLRVGEAEVQRGRTTVLDESRLRDAPFSDDPVKGVAPRERGLLRTYWTLGLTGGYHAFFDTPTRENLFLSTPLLGLEVGLHHYFRENWRWDFDLSLGGRQATLELPTLSGPRYRYSLLNVGTSLVAEWPVGRVSPFVGPRLAYLVMGRDFEEESLPDQFYAVLTPGLVGGVRWRISDRFELTGRARLHYLLYNVDAQRSLGYWELGALVTYRL</sequence>
<dbReference type="Gene3D" id="3.40.50.1460">
    <property type="match status" value="1"/>
</dbReference>
<comment type="caution">
    <text evidence="2">The sequence shown here is derived from an EMBL/GenBank/DDBJ whole genome shotgun (WGS) entry which is preliminary data.</text>
</comment>
<reference evidence="2 3" key="1">
    <citation type="submission" date="2022-11" db="EMBL/GenBank/DDBJ databases">
        <title>Minimal conservation of predation-associated metabolite biosynthetic gene clusters underscores biosynthetic potential of Myxococcota including descriptions for ten novel species: Archangium lansinium sp. nov., Myxococcus landrumus sp. nov., Nannocystis bai.</title>
        <authorList>
            <person name="Ahearne A."/>
            <person name="Stevens C."/>
            <person name="Phillips K."/>
        </authorList>
    </citation>
    <scope>NUCLEOTIDE SEQUENCE [LARGE SCALE GENOMIC DNA]</scope>
    <source>
        <strain evidence="2 3">MIWBW</strain>
    </source>
</reference>
<gene>
    <name evidence="2" type="ORF">OV287_36230</name>
</gene>